<proteinExistence type="predicted"/>
<evidence type="ECO:0000313" key="3">
    <source>
        <dbReference type="Proteomes" id="UP000052167"/>
    </source>
</evidence>
<dbReference type="Proteomes" id="UP000052167">
    <property type="component" value="Unassembled WGS sequence"/>
</dbReference>
<accession>A0A922T770</accession>
<sequence>MTHIRPVLSGLLALALSATSFSNASAQAVRTYVETFDGPDPSVMLNGVVDYGADGGWAVRIDDGALELLNTTEGDAVRYYTTPTVSYPGSMRISRTDGATIQVDVRVDADFRAGAGLIGGFDHQKKDYLLFAVGPAQQAYVLARTNGKARILVATHHDAVKTAQTNRLKVSREGGGLRFDVNDSHVLTIDREDVPGAGIGLGAFGRGSFSFDNVNISDPIPASKGLRAVDLTGLASHTMEAAKCDLPVPTAKAKIVVFGTYEGEALSSVALAGVDKETTATEFLIEEGADPLYVVVHSRSSMLSLFTGATDRVERLVLLSSGNGRKGATGTGVAGIERERTVFGGRCASGFHDLNTVAAITARSSIAKALGRAPDAVFGSYEAKRVSLPSGEIEKSRAGSLPAPAGFDAEVWHDGSRFYPAGLLRVNLDGIVSQAEPRPYDILPSKLGIAQLIGLGAIEKMTDGAFKIVKPITHYPAALTGAHAVTFVLAAGVAKPGGDPGHSCVFSEESGEMVSASALCRARTAQ</sequence>
<dbReference type="RefSeq" id="WP_037164329.1">
    <property type="nucleotide sequence ID" value="NZ_JOKI01000006.1"/>
</dbReference>
<gene>
    <name evidence="2" type="ORF">GV68_12570</name>
</gene>
<reference evidence="2 3" key="1">
    <citation type="submission" date="2014-06" db="EMBL/GenBank/DDBJ databases">
        <title>Rhizobium pelagicum/R2-400B4.</title>
        <authorList>
            <person name="Kimes N.E."/>
            <person name="Lopez-Perez M."/>
        </authorList>
    </citation>
    <scope>NUCLEOTIDE SEQUENCE [LARGE SCALE GENOMIC DNA]</scope>
    <source>
        <strain evidence="2 3">R2-400B4</strain>
    </source>
</reference>
<dbReference type="OrthoDB" id="8360028at2"/>
<keyword evidence="3" id="KW-1185">Reference proteome</keyword>
<comment type="caution">
    <text evidence="2">The sequence shown here is derived from an EMBL/GenBank/DDBJ whole genome shotgun (WGS) entry which is preliminary data.</text>
</comment>
<evidence type="ECO:0000313" key="2">
    <source>
        <dbReference type="EMBL" id="KEQ04807.1"/>
    </source>
</evidence>
<keyword evidence="1" id="KW-0732">Signal</keyword>
<protein>
    <submittedName>
        <fullName evidence="2">Uncharacterized protein</fullName>
    </submittedName>
</protein>
<name>A0A922T770_9HYPH</name>
<dbReference type="EMBL" id="JOKJ01000023">
    <property type="protein sequence ID" value="KEQ04807.1"/>
    <property type="molecule type" value="Genomic_DNA"/>
</dbReference>
<dbReference type="Gene3D" id="2.60.120.560">
    <property type="entry name" value="Exo-inulinase, domain 1"/>
    <property type="match status" value="1"/>
</dbReference>
<feature type="chain" id="PRO_5037634049" evidence="1">
    <location>
        <begin position="27"/>
        <end position="526"/>
    </location>
</feature>
<organism evidence="2 3">
    <name type="scientific">Pseudorhizobium pelagicum</name>
    <dbReference type="NCBI Taxonomy" id="1509405"/>
    <lineage>
        <taxon>Bacteria</taxon>
        <taxon>Pseudomonadati</taxon>
        <taxon>Pseudomonadota</taxon>
        <taxon>Alphaproteobacteria</taxon>
        <taxon>Hyphomicrobiales</taxon>
        <taxon>Rhizobiaceae</taxon>
        <taxon>Rhizobium/Agrobacterium group</taxon>
        <taxon>Pseudorhizobium</taxon>
    </lineage>
</organism>
<dbReference type="AlphaFoldDB" id="A0A922T770"/>
<feature type="signal peptide" evidence="1">
    <location>
        <begin position="1"/>
        <end position="26"/>
    </location>
</feature>
<evidence type="ECO:0000256" key="1">
    <source>
        <dbReference type="SAM" id="SignalP"/>
    </source>
</evidence>